<gene>
    <name evidence="1" type="ORF">ABFO16_10330</name>
</gene>
<reference evidence="1 2" key="1">
    <citation type="submission" date="2024-03" db="EMBL/GenBank/DDBJ databases">
        <title>Human intestinal bacterial collection.</title>
        <authorList>
            <person name="Pauvert C."/>
            <person name="Hitch T.C.A."/>
            <person name="Clavel T."/>
        </authorList>
    </citation>
    <scope>NUCLEOTIDE SEQUENCE [LARGE SCALE GENOMIC DNA]</scope>
    <source>
        <strain evidence="1 2">CLA-AP-H18</strain>
    </source>
</reference>
<evidence type="ECO:0000313" key="1">
    <source>
        <dbReference type="EMBL" id="MEQ2566618.1"/>
    </source>
</evidence>
<protein>
    <submittedName>
        <fullName evidence="1">Uncharacterized protein</fullName>
    </submittedName>
</protein>
<dbReference type="Proteomes" id="UP001478133">
    <property type="component" value="Unassembled WGS sequence"/>
</dbReference>
<name>A0ABV1HXC4_9FIRM</name>
<keyword evidence="2" id="KW-1185">Reference proteome</keyword>
<organism evidence="1 2">
    <name type="scientific">Ruminococcoides intestinihominis</name>
    <dbReference type="NCBI Taxonomy" id="3133161"/>
    <lineage>
        <taxon>Bacteria</taxon>
        <taxon>Bacillati</taxon>
        <taxon>Bacillota</taxon>
        <taxon>Clostridia</taxon>
        <taxon>Eubacteriales</taxon>
        <taxon>Oscillospiraceae</taxon>
        <taxon>Ruminococcoides</taxon>
    </lineage>
</organism>
<dbReference type="RefSeq" id="WP_367286400.1">
    <property type="nucleotide sequence ID" value="NZ_JBBMEY010000012.1"/>
</dbReference>
<dbReference type="EMBL" id="JBBMFI010000084">
    <property type="protein sequence ID" value="MEQ2566618.1"/>
    <property type="molecule type" value="Genomic_DNA"/>
</dbReference>
<proteinExistence type="predicted"/>
<accession>A0ABV1HXC4</accession>
<comment type="caution">
    <text evidence="1">The sequence shown here is derived from an EMBL/GenBank/DDBJ whole genome shotgun (WGS) entry which is preliminary data.</text>
</comment>
<evidence type="ECO:0000313" key="2">
    <source>
        <dbReference type="Proteomes" id="UP001478133"/>
    </source>
</evidence>
<sequence length="298" mass="35843">MVENKLSLGLKLTRASDKFRKRTQYNDYYCYKGKTYKFIYGEIFATIMNAVKDGVLDEYEKCRNEFVLEKYFKETVRNNLLDIFLGFQINKEIIKELKSLYSDLILLKNIGSNSEHDIKWIIVRLRGDDYYKNLVQNCKLYVDYGVTNYDDYNSIFYTVKKINETYYDYQLHVSVDCYSIMDICLASLFIMSSANKYLHQCPKCGNLTLGGKLKVYCNTCRHNTITNKNRLIRNDDKEYYQIYNRLYHRIKNKYSNDRVDTFNKFVSEWKNLKDRMLIMSEKEKQKVQEEFFAKWRNV</sequence>